<proteinExistence type="predicted"/>
<organism evidence="1">
    <name type="scientific">Polaromonas hydrogenivorans</name>
    <dbReference type="NCBI Taxonomy" id="335476"/>
    <lineage>
        <taxon>Bacteria</taxon>
        <taxon>Pseudomonadati</taxon>
        <taxon>Pseudomonadota</taxon>
        <taxon>Betaproteobacteria</taxon>
        <taxon>Burkholderiales</taxon>
        <taxon>Comamonadaceae</taxon>
        <taxon>Polaromonas</taxon>
    </lineage>
</organism>
<name>A0AAU7LMA0_9BURK</name>
<dbReference type="Pfam" id="PF12244">
    <property type="entry name" value="DUF3606"/>
    <property type="match status" value="1"/>
</dbReference>
<protein>
    <submittedName>
        <fullName evidence="1">DUF3606 domain-containing protein</fullName>
    </submittedName>
</protein>
<dbReference type="InterPro" id="IPR022037">
    <property type="entry name" value="DUF3606"/>
</dbReference>
<gene>
    <name evidence="1" type="ORF">ABLV49_12525</name>
</gene>
<sequence length="61" mass="7004">MVSDPLTHFKPLDPGRINPIDPVELEYWSKEFHCTEAELEQAVAQVGEHITSVRDYLASRH</sequence>
<dbReference type="RefSeq" id="WP_349276816.1">
    <property type="nucleotide sequence ID" value="NZ_CBCSCU010000048.1"/>
</dbReference>
<dbReference type="AlphaFoldDB" id="A0AAU7LMA0"/>
<reference evidence="1" key="1">
    <citation type="submission" date="2024-05" db="EMBL/GenBank/DDBJ databases">
        <authorList>
            <person name="Bunk B."/>
            <person name="Swiderski J."/>
            <person name="Sproer C."/>
            <person name="Thiel V."/>
        </authorList>
    </citation>
    <scope>NUCLEOTIDE SEQUENCE</scope>
    <source>
        <strain evidence="1">DSM 17735</strain>
    </source>
</reference>
<evidence type="ECO:0000313" key="1">
    <source>
        <dbReference type="EMBL" id="XBP68730.1"/>
    </source>
</evidence>
<accession>A0AAU7LMA0</accession>
<dbReference type="EMBL" id="CP157675">
    <property type="protein sequence ID" value="XBP68730.1"/>
    <property type="molecule type" value="Genomic_DNA"/>
</dbReference>